<keyword evidence="6" id="KW-0732">Signal</keyword>
<dbReference type="GO" id="GO:0016342">
    <property type="term" value="C:catenin complex"/>
    <property type="evidence" value="ECO:0007669"/>
    <property type="project" value="TreeGrafter"/>
</dbReference>
<protein>
    <recommendedName>
        <fullName evidence="15">Cadherin-like protein 26</fullName>
    </recommendedName>
</protein>
<evidence type="ECO:0000256" key="5">
    <source>
        <dbReference type="ARBA" id="ARBA00022723"/>
    </source>
</evidence>
<feature type="domain" description="Cadherin" evidence="18">
    <location>
        <begin position="238"/>
        <end position="358"/>
    </location>
</feature>
<keyword evidence="5" id="KW-0479">Metal-binding</keyword>
<dbReference type="FunFam" id="2.60.40.60:FF:000031">
    <property type="entry name" value="Cadherin 3"/>
    <property type="match status" value="1"/>
</dbReference>
<dbReference type="InterPro" id="IPR020894">
    <property type="entry name" value="Cadherin_CS"/>
</dbReference>
<sequence>DLYQSDSLRPLRRTKRRWIITTFELEEEDKEPFPKLVGQLFNNVSYNMSLRYLISGPGVNESPEVGLFSIGDDAEGHVYVHRTIDRENTPYFKIRFDVAHRVTGKIVDRSLIFIIKIKDINDNAPKFPKEEFNITIKENHNTDEPVFQVTALDKDEEDTANSRVTYSLTTQTPNLKEPRFNIDPTSGLIVISGCLDYQTASSFKLLIKARDHGTPQMSSPATVNIAIEDTNNHPPVFTKENYQLQIAEGKVGPGVLRLQVEDQDSPNTPAWRAKYNIVKGNEKEQFIIETDPETNEGILSLIKPVDYEGDSEKRLVISVENEEPLSSCHKGKPRSPPVVPISASVAVKVLDTNDAPEFHPPTLAFQKEEGVKPGTRLGVYSAVDPDVVPNKIKYKLVHDPSGWVTVDENSGIVTAVKELDRESSYVNNSVYLIIVHAIDDGVPPKTGTGTILLYLSDINDHMPTLVTRSLEVCDKARLTPLIIKAEDNDSHPFSGPFTFKLADDSKNIKQNWRLGKSFGDSVELLMLRSLPRGKYLVPLLILDRQGFSMKQNLSVRLCHCPDGRVCEEPNSVSVSLGGGAIAVILAALLLFLVAGCLLLLCLCGSERRKSQANLPFEEGNQTLIKYNEESENFLSQGVQYSRHVETLHRRPRNEMVRTVGDTLNQRLYHLSNLEENMVMYQPHIYAEEGKLEISGSFSSLLTVDNELPKDFLDTVGPTFAALSEIYRK</sequence>
<keyword evidence="4 17" id="KW-0812">Transmembrane</keyword>
<reference evidence="20" key="1">
    <citation type="journal article" date="2013" name="Nat. Genet.">
        <title>The draft genomes of soft-shell turtle and green sea turtle yield insights into the development and evolution of the turtle-specific body plan.</title>
        <authorList>
            <person name="Wang Z."/>
            <person name="Pascual-Anaya J."/>
            <person name="Zadissa A."/>
            <person name="Li W."/>
            <person name="Niimura Y."/>
            <person name="Huang Z."/>
            <person name="Li C."/>
            <person name="White S."/>
            <person name="Xiong Z."/>
            <person name="Fang D."/>
            <person name="Wang B."/>
            <person name="Ming Y."/>
            <person name="Chen Y."/>
            <person name="Zheng Y."/>
            <person name="Kuraku S."/>
            <person name="Pignatelli M."/>
            <person name="Herrero J."/>
            <person name="Beal K."/>
            <person name="Nozawa M."/>
            <person name="Li Q."/>
            <person name="Wang J."/>
            <person name="Zhang H."/>
            <person name="Yu L."/>
            <person name="Shigenobu S."/>
            <person name="Wang J."/>
            <person name="Liu J."/>
            <person name="Flicek P."/>
            <person name="Searle S."/>
            <person name="Wang J."/>
            <person name="Kuratani S."/>
            <person name="Yin Y."/>
            <person name="Aken B."/>
            <person name="Zhang G."/>
            <person name="Irie N."/>
        </authorList>
    </citation>
    <scope>NUCLEOTIDE SEQUENCE [LARGE SCALE GENOMIC DNA]</scope>
</reference>
<name>M7BD37_CHEMY</name>
<comment type="subcellular location">
    <subcellularLocation>
        <location evidence="1">Cell membrane</location>
        <topology evidence="1">Single-pass type I membrane protein</topology>
    </subcellularLocation>
</comment>
<evidence type="ECO:0000256" key="6">
    <source>
        <dbReference type="ARBA" id="ARBA00022729"/>
    </source>
</evidence>
<evidence type="ECO:0000256" key="4">
    <source>
        <dbReference type="ARBA" id="ARBA00022692"/>
    </source>
</evidence>
<dbReference type="Gene3D" id="2.60.40.60">
    <property type="entry name" value="Cadherins"/>
    <property type="match status" value="5"/>
</dbReference>
<dbReference type="InterPro" id="IPR039808">
    <property type="entry name" value="Cadherin"/>
</dbReference>
<feature type="non-terminal residue" evidence="19">
    <location>
        <position position="1"/>
    </location>
</feature>
<evidence type="ECO:0000256" key="11">
    <source>
        <dbReference type="ARBA" id="ARBA00023136"/>
    </source>
</evidence>
<keyword evidence="9" id="KW-0130">Cell adhesion</keyword>
<keyword evidence="11 17" id="KW-0472">Membrane</keyword>
<keyword evidence="3" id="KW-0165">Cleavage on pair of basic residues</keyword>
<evidence type="ECO:0000256" key="16">
    <source>
        <dbReference type="PROSITE-ProRule" id="PRU00043"/>
    </source>
</evidence>
<dbReference type="AlphaFoldDB" id="M7BD37"/>
<evidence type="ECO:0000256" key="14">
    <source>
        <dbReference type="ARBA" id="ARBA00062925"/>
    </source>
</evidence>
<evidence type="ECO:0000256" key="12">
    <source>
        <dbReference type="ARBA" id="ARBA00023180"/>
    </source>
</evidence>
<dbReference type="Proteomes" id="UP000031443">
    <property type="component" value="Unassembled WGS sequence"/>
</dbReference>
<accession>M7BD37</accession>
<dbReference type="GO" id="GO:0007043">
    <property type="term" value="P:cell-cell junction assembly"/>
    <property type="evidence" value="ECO:0007669"/>
    <property type="project" value="TreeGrafter"/>
</dbReference>
<dbReference type="EMBL" id="KB527578">
    <property type="protein sequence ID" value="EMP35821.1"/>
    <property type="molecule type" value="Genomic_DNA"/>
</dbReference>
<dbReference type="GO" id="GO:0044331">
    <property type="term" value="P:cell-cell adhesion mediated by cadherin"/>
    <property type="evidence" value="ECO:0007669"/>
    <property type="project" value="TreeGrafter"/>
</dbReference>
<dbReference type="eggNOG" id="KOG3594">
    <property type="taxonomic scope" value="Eukaryota"/>
</dbReference>
<keyword evidence="8 16" id="KW-0106">Calcium</keyword>
<dbReference type="Gene3D" id="4.10.900.10">
    <property type="entry name" value="TCF3-CBD (Catenin binding domain)"/>
    <property type="match status" value="1"/>
</dbReference>
<dbReference type="GO" id="GO:0016339">
    <property type="term" value="P:calcium-dependent cell-cell adhesion via plasma membrane cell adhesion molecules"/>
    <property type="evidence" value="ECO:0007669"/>
    <property type="project" value="TreeGrafter"/>
</dbReference>
<dbReference type="Pfam" id="PF00028">
    <property type="entry name" value="Cadherin"/>
    <property type="match status" value="3"/>
</dbReference>
<dbReference type="GO" id="GO:0007156">
    <property type="term" value="P:homophilic cell adhesion via plasma membrane adhesion molecules"/>
    <property type="evidence" value="ECO:0007669"/>
    <property type="project" value="InterPro"/>
</dbReference>
<organism evidence="19 20">
    <name type="scientific">Chelonia mydas</name>
    <name type="common">Green sea-turtle</name>
    <name type="synonym">Chelonia agassizi</name>
    <dbReference type="NCBI Taxonomy" id="8469"/>
    <lineage>
        <taxon>Eukaryota</taxon>
        <taxon>Metazoa</taxon>
        <taxon>Chordata</taxon>
        <taxon>Craniata</taxon>
        <taxon>Vertebrata</taxon>
        <taxon>Euteleostomi</taxon>
        <taxon>Archelosauria</taxon>
        <taxon>Testudinata</taxon>
        <taxon>Testudines</taxon>
        <taxon>Cryptodira</taxon>
        <taxon>Durocryptodira</taxon>
        <taxon>Americhelydia</taxon>
        <taxon>Chelonioidea</taxon>
        <taxon>Cheloniidae</taxon>
        <taxon>Chelonia</taxon>
    </lineage>
</organism>
<dbReference type="STRING" id="8469.M7BD37"/>
<proteinExistence type="predicted"/>
<dbReference type="FunFam" id="2.60.40.60:FF:000095">
    <property type="entry name" value="Cadherin 13"/>
    <property type="match status" value="1"/>
</dbReference>
<keyword evidence="10 17" id="KW-1133">Transmembrane helix</keyword>
<dbReference type="SUPFAM" id="SSF49313">
    <property type="entry name" value="Cadherin-like"/>
    <property type="match status" value="5"/>
</dbReference>
<evidence type="ECO:0000256" key="7">
    <source>
        <dbReference type="ARBA" id="ARBA00022737"/>
    </source>
</evidence>
<evidence type="ECO:0000256" key="2">
    <source>
        <dbReference type="ARBA" id="ARBA00022475"/>
    </source>
</evidence>
<evidence type="ECO:0000256" key="3">
    <source>
        <dbReference type="ARBA" id="ARBA00022685"/>
    </source>
</evidence>
<keyword evidence="2" id="KW-1003">Cell membrane</keyword>
<dbReference type="GO" id="GO:0045296">
    <property type="term" value="F:cadherin binding"/>
    <property type="evidence" value="ECO:0007669"/>
    <property type="project" value="TreeGrafter"/>
</dbReference>
<dbReference type="GO" id="GO:0034332">
    <property type="term" value="P:adherens junction organization"/>
    <property type="evidence" value="ECO:0007669"/>
    <property type="project" value="TreeGrafter"/>
</dbReference>
<evidence type="ECO:0000313" key="20">
    <source>
        <dbReference type="Proteomes" id="UP000031443"/>
    </source>
</evidence>
<evidence type="ECO:0000256" key="8">
    <source>
        <dbReference type="ARBA" id="ARBA00022837"/>
    </source>
</evidence>
<dbReference type="SMART" id="SM00112">
    <property type="entry name" value="CA"/>
    <property type="match status" value="4"/>
</dbReference>
<keyword evidence="20" id="KW-1185">Reference proteome</keyword>
<dbReference type="PROSITE" id="PS50268">
    <property type="entry name" value="CADHERIN_2"/>
    <property type="match status" value="4"/>
</dbReference>
<evidence type="ECO:0000256" key="13">
    <source>
        <dbReference type="ARBA" id="ARBA00059993"/>
    </source>
</evidence>
<evidence type="ECO:0000256" key="9">
    <source>
        <dbReference type="ARBA" id="ARBA00022889"/>
    </source>
</evidence>
<feature type="domain" description="Cadherin" evidence="18">
    <location>
        <begin position="128"/>
        <end position="237"/>
    </location>
</feature>
<dbReference type="PANTHER" id="PTHR24027:SF78">
    <property type="entry name" value="CADHERIN-LIKE PROTEIN 26"/>
    <property type="match status" value="1"/>
</dbReference>
<keyword evidence="12" id="KW-0325">Glycoprotein</keyword>
<evidence type="ECO:0000256" key="10">
    <source>
        <dbReference type="ARBA" id="ARBA00022989"/>
    </source>
</evidence>
<feature type="transmembrane region" description="Helical" evidence="17">
    <location>
        <begin position="576"/>
        <end position="602"/>
    </location>
</feature>
<dbReference type="GO" id="GO:0005912">
    <property type="term" value="C:adherens junction"/>
    <property type="evidence" value="ECO:0007669"/>
    <property type="project" value="TreeGrafter"/>
</dbReference>
<dbReference type="CDD" id="cd11304">
    <property type="entry name" value="Cadherin_repeat"/>
    <property type="match status" value="3"/>
</dbReference>
<evidence type="ECO:0000256" key="15">
    <source>
        <dbReference type="ARBA" id="ARBA00069031"/>
    </source>
</evidence>
<keyword evidence="7" id="KW-0677">Repeat</keyword>
<evidence type="ECO:0000313" key="19">
    <source>
        <dbReference type="EMBL" id="EMP35821.1"/>
    </source>
</evidence>
<evidence type="ECO:0000259" key="18">
    <source>
        <dbReference type="PROSITE" id="PS50268"/>
    </source>
</evidence>
<gene>
    <name evidence="19" type="ORF">UY3_07058</name>
</gene>
<comment type="function">
    <text evidence="13">Cadherins are calcium-dependent cell adhesion proteins. They preferentially interact with themselves in a homophilic manner in connecting cells; cadherins may thus contribute to the sorting of heterogeneous cell types. Ligand for integrins alpha-E/beta-7, ITGAE:ITGAB7, alpha-4/beta-7, ITGA4:ITGAB7 and alpha-4/beta-1, ITGA4:ITGAB1 through which modulates CD4(+) T cells activation.</text>
</comment>
<dbReference type="InterPro" id="IPR002126">
    <property type="entry name" value="Cadherin-like_dom"/>
</dbReference>
<dbReference type="GO" id="GO:0008013">
    <property type="term" value="F:beta-catenin binding"/>
    <property type="evidence" value="ECO:0007669"/>
    <property type="project" value="TreeGrafter"/>
</dbReference>
<dbReference type="GO" id="GO:0000902">
    <property type="term" value="P:cell morphogenesis"/>
    <property type="evidence" value="ECO:0007669"/>
    <property type="project" value="TreeGrafter"/>
</dbReference>
<evidence type="ECO:0000256" key="1">
    <source>
        <dbReference type="ARBA" id="ARBA00004251"/>
    </source>
</evidence>
<dbReference type="PRINTS" id="PR00205">
    <property type="entry name" value="CADHERIN"/>
</dbReference>
<dbReference type="PANTHER" id="PTHR24027">
    <property type="entry name" value="CADHERIN-23"/>
    <property type="match status" value="1"/>
</dbReference>
<dbReference type="PROSITE" id="PS00232">
    <property type="entry name" value="CADHERIN_1"/>
    <property type="match status" value="2"/>
</dbReference>
<dbReference type="GO" id="GO:0005509">
    <property type="term" value="F:calcium ion binding"/>
    <property type="evidence" value="ECO:0007669"/>
    <property type="project" value="UniProtKB-UniRule"/>
</dbReference>
<dbReference type="InterPro" id="IPR015919">
    <property type="entry name" value="Cadherin-like_sf"/>
</dbReference>
<dbReference type="FunFam" id="2.60.40.60:FF:000202">
    <property type="entry name" value="cadherin-8 isoform X4"/>
    <property type="match status" value="1"/>
</dbReference>
<comment type="subunit">
    <text evidence="14">Homodimer. Component of a cadherin:catenin adhesion complex composed of at least of CDH26, beta-catenin/CTNNB1, alpha-catenin/CTNNA1 and p120 catenin/CTNND1.</text>
</comment>
<dbReference type="GO" id="GO:0016477">
    <property type="term" value="P:cell migration"/>
    <property type="evidence" value="ECO:0007669"/>
    <property type="project" value="TreeGrafter"/>
</dbReference>
<feature type="domain" description="Cadherin" evidence="18">
    <location>
        <begin position="20"/>
        <end position="127"/>
    </location>
</feature>
<evidence type="ECO:0000256" key="17">
    <source>
        <dbReference type="SAM" id="Phobius"/>
    </source>
</evidence>
<feature type="domain" description="Cadherin" evidence="18">
    <location>
        <begin position="359"/>
        <end position="465"/>
    </location>
</feature>
<dbReference type="FunFam" id="2.60.40.60:FF:000158">
    <property type="entry name" value="Dachsous cadherin-related 1"/>
    <property type="match status" value="1"/>
</dbReference>
<dbReference type="InterPro" id="IPR027397">
    <property type="entry name" value="Catenin-bd_sf"/>
</dbReference>
<dbReference type="FunFam" id="2.60.40.60:FF:000019">
    <property type="entry name" value="Cadherin 2"/>
    <property type="match status" value="1"/>
</dbReference>